<reference evidence="2 3" key="1">
    <citation type="submission" date="2024-10" db="EMBL/GenBank/DDBJ databases">
        <title>The Natural Products Discovery Center: Release of the First 8490 Sequenced Strains for Exploring Actinobacteria Biosynthetic Diversity.</title>
        <authorList>
            <person name="Kalkreuter E."/>
            <person name="Kautsar S.A."/>
            <person name="Yang D."/>
            <person name="Bader C.D."/>
            <person name="Teijaro C.N."/>
            <person name="Fluegel L."/>
            <person name="Davis C.M."/>
            <person name="Simpson J.R."/>
            <person name="Lauterbach L."/>
            <person name="Steele A.D."/>
            <person name="Gui C."/>
            <person name="Meng S."/>
            <person name="Li G."/>
            <person name="Viehrig K."/>
            <person name="Ye F."/>
            <person name="Su P."/>
            <person name="Kiefer A.F."/>
            <person name="Nichols A."/>
            <person name="Cepeda A.J."/>
            <person name="Yan W."/>
            <person name="Fan B."/>
            <person name="Jiang Y."/>
            <person name="Adhikari A."/>
            <person name="Zheng C.-J."/>
            <person name="Schuster L."/>
            <person name="Cowan T.M."/>
            <person name="Smanski M.J."/>
            <person name="Chevrette M.G."/>
            <person name="De Carvalho L.P.S."/>
            <person name="Shen B."/>
        </authorList>
    </citation>
    <scope>NUCLEOTIDE SEQUENCE [LARGE SCALE GENOMIC DNA]</scope>
    <source>
        <strain evidence="2 3">NPDC019626</strain>
    </source>
</reference>
<dbReference type="Proteomes" id="UP001611450">
    <property type="component" value="Unassembled WGS sequence"/>
</dbReference>
<feature type="region of interest" description="Disordered" evidence="1">
    <location>
        <begin position="104"/>
        <end position="174"/>
    </location>
</feature>
<evidence type="ECO:0000313" key="2">
    <source>
        <dbReference type="EMBL" id="MFI2322061.1"/>
    </source>
</evidence>
<organism evidence="2 3">
    <name type="scientific">Nocardia beijingensis</name>
    <dbReference type="NCBI Taxonomy" id="95162"/>
    <lineage>
        <taxon>Bacteria</taxon>
        <taxon>Bacillati</taxon>
        <taxon>Actinomycetota</taxon>
        <taxon>Actinomycetes</taxon>
        <taxon>Mycobacteriales</taxon>
        <taxon>Nocardiaceae</taxon>
        <taxon>Nocardia</taxon>
    </lineage>
</organism>
<sequence>MPDYLDVEPDQLREAAKRHELIAANIRKWGEIPHDWLADLKDSYGSIGDPVRGALVDYYRDRHARAERLARRHERTRDELLAAAAGLEAGDRAGAHHITRAGDFAAKPPSAAPMPDGPVHVHSPVDPGPATPKTDGTQQDRPFVTTPAAVDTPDGTGRSVQAPASPTAAEPQVYHPAPTGVTAPNWPMPLPVGVPEPGTPDIPVTPAVDLSGATGVHSAAGMGVEANSVADTGVGVNTAADTGVGVHTADGTAVGMPTPMAPGVLPSAFATGTASFVPRAPEPLAPGPFAAAAHAAKENQAPLSFVVGDRVEDDLVLARNLLAATLAAVRGSAVGLEWAVGVGRTPFGPMVLLTSTEGRGWLPPGLFLPSEVVVPWAWDSVFSATARRAIATLEGTADPARMIAEFGLLVRRRKLRLSALVSSAAIPEGLRAALGDEVAVEGSVSAAESGVDLAAPGVGLVDRLALGASGELLRQAATVPENEIRAKCLELALSADAQVRAAVSSSDQEISLHRARRQRILDALHADLPIPPSWWDDMRAADDSMAAALRSRRVDVSRVPVGIRSDVSGTDAVRGMVFERRADELLLLLAAGEPDRQTLRDALYSYGQIAEHPLFPAAARVVATATTGASAAATVSDVEVIRSGGPGSGVFGPIGHVDFPNGPAGFEGSGEQRSA</sequence>
<accession>A0ABW7WI07</accession>
<dbReference type="Pfam" id="PF10824">
    <property type="entry name" value="T7SS_ESX_EspC"/>
    <property type="match status" value="1"/>
</dbReference>
<comment type="caution">
    <text evidence="2">The sequence shown here is derived from an EMBL/GenBank/DDBJ whole genome shotgun (WGS) entry which is preliminary data.</text>
</comment>
<dbReference type="InterPro" id="IPR022536">
    <property type="entry name" value="EspC"/>
</dbReference>
<gene>
    <name evidence="2" type="ORF">ACH47G_16350</name>
</gene>
<evidence type="ECO:0000313" key="3">
    <source>
        <dbReference type="Proteomes" id="UP001611450"/>
    </source>
</evidence>
<evidence type="ECO:0000256" key="1">
    <source>
        <dbReference type="SAM" id="MobiDB-lite"/>
    </source>
</evidence>
<dbReference type="EMBL" id="JBIRXV010000003">
    <property type="protein sequence ID" value="MFI2322061.1"/>
    <property type="molecule type" value="Genomic_DNA"/>
</dbReference>
<protein>
    <submittedName>
        <fullName evidence="2">Type VII secretion target</fullName>
    </submittedName>
</protein>
<proteinExistence type="predicted"/>
<keyword evidence="3" id="KW-1185">Reference proteome</keyword>
<dbReference type="RefSeq" id="WP_396947372.1">
    <property type="nucleotide sequence ID" value="NZ_JBIRXV010000003.1"/>
</dbReference>
<name>A0ABW7WI07_9NOCA</name>